<keyword evidence="2" id="KW-1185">Reference proteome</keyword>
<dbReference type="Proteomes" id="UP000554235">
    <property type="component" value="Unassembled WGS sequence"/>
</dbReference>
<reference evidence="1 2" key="1">
    <citation type="submission" date="2020-01" db="EMBL/GenBank/DDBJ databases">
        <title>Identification and distribution of gene clusters putatively required for synthesis of sphingolipid metabolism inhibitors in phylogenetically diverse species of the filamentous fungus Fusarium.</title>
        <authorList>
            <person name="Kim H.-S."/>
            <person name="Busman M."/>
            <person name="Brown D.W."/>
            <person name="Divon H."/>
            <person name="Uhlig S."/>
            <person name="Proctor R.H."/>
        </authorList>
    </citation>
    <scope>NUCLEOTIDE SEQUENCE [LARGE SCALE GENOMIC DNA]</scope>
    <source>
        <strain evidence="1 2">NRRL 20459</strain>
    </source>
</reference>
<proteinExistence type="predicted"/>
<accession>A0A8H4L9D8</accession>
<gene>
    <name evidence="1" type="ORF">FALBO_8586</name>
</gene>
<dbReference type="Gene3D" id="3.40.50.40">
    <property type="match status" value="1"/>
</dbReference>
<name>A0A8H4L9D8_9HYPO</name>
<dbReference type="InterPro" id="IPR036152">
    <property type="entry name" value="Asp/glu_Ase-like_sf"/>
</dbReference>
<organism evidence="1 2">
    <name type="scientific">Fusarium albosuccineum</name>
    <dbReference type="NCBI Taxonomy" id="1237068"/>
    <lineage>
        <taxon>Eukaryota</taxon>
        <taxon>Fungi</taxon>
        <taxon>Dikarya</taxon>
        <taxon>Ascomycota</taxon>
        <taxon>Pezizomycotina</taxon>
        <taxon>Sordariomycetes</taxon>
        <taxon>Hypocreomycetidae</taxon>
        <taxon>Hypocreales</taxon>
        <taxon>Nectriaceae</taxon>
        <taxon>Fusarium</taxon>
        <taxon>Fusarium decemcellulare species complex</taxon>
    </lineage>
</organism>
<dbReference type="EMBL" id="JAADYS010001170">
    <property type="protein sequence ID" value="KAF4464576.1"/>
    <property type="molecule type" value="Genomic_DNA"/>
</dbReference>
<sequence>MLDAIRTVVVAAMIPGGYGVMIVAHSLIAGPQGTRKEVDRFIHGPGSYIGDIVNHQPRFRNNPTSLSPRRFNITGLSPNGALPQTRYFPRQRDFPTDQIEQAVKAGARAIVLGTYHGGYWPKESVKEMLPLIKKHRVLVILADPTPAGYVQESKFGFGVPAGDWDPFQLLSYLRYVLLFTNNKEDICMAIWSGVATAVIAIEPTTE</sequence>
<comment type="caution">
    <text evidence="1">The sequence shown here is derived from an EMBL/GenBank/DDBJ whole genome shotgun (WGS) entry which is preliminary data.</text>
</comment>
<evidence type="ECO:0000313" key="2">
    <source>
        <dbReference type="Proteomes" id="UP000554235"/>
    </source>
</evidence>
<dbReference type="SUPFAM" id="SSF53774">
    <property type="entry name" value="Glutaminase/Asparaginase"/>
    <property type="match status" value="1"/>
</dbReference>
<protein>
    <submittedName>
        <fullName evidence="1">L- type ii</fullName>
    </submittedName>
</protein>
<dbReference type="AlphaFoldDB" id="A0A8H4L9D8"/>
<evidence type="ECO:0000313" key="1">
    <source>
        <dbReference type="EMBL" id="KAF4464576.1"/>
    </source>
</evidence>
<dbReference type="OrthoDB" id="5091939at2759"/>
<dbReference type="InterPro" id="IPR027473">
    <property type="entry name" value="L-asparaginase_C"/>
</dbReference>